<protein>
    <recommendedName>
        <fullName evidence="4">Secreted protein</fullName>
    </recommendedName>
</protein>
<reference evidence="2 3" key="1">
    <citation type="submission" date="2022-10" db="EMBL/GenBank/DDBJ databases">
        <title>Draft genome sequence of Streptomyces sp. YSPA8.</title>
        <authorList>
            <person name="Moriuchi R."/>
            <person name="Dohra H."/>
            <person name="Yamamura H."/>
            <person name="Kodani S."/>
        </authorList>
    </citation>
    <scope>NUCLEOTIDE SEQUENCE [LARGE SCALE GENOMIC DNA]</scope>
    <source>
        <strain evidence="2 3">YSPA8</strain>
    </source>
</reference>
<organism evidence="2 3">
    <name type="scientific">Streptomyces yaizuensis</name>
    <dbReference type="NCBI Taxonomy" id="2989713"/>
    <lineage>
        <taxon>Bacteria</taxon>
        <taxon>Bacillati</taxon>
        <taxon>Actinomycetota</taxon>
        <taxon>Actinomycetes</taxon>
        <taxon>Kitasatosporales</taxon>
        <taxon>Streptomycetaceae</taxon>
        <taxon>Streptomyces</taxon>
    </lineage>
</organism>
<name>A0ABQ5NVQ9_9ACTN</name>
<gene>
    <name evidence="2" type="ORF">SYYSPA8_08615</name>
</gene>
<sequence>MKYTRVAALIAGTVAVLGAASPASAATAPAPTATSLNGGIDQVFQQAPLLNGGTGDLAQDLSTTASQLAPVKGDTPRHLLKTVGAVTPLLNGVQVGG</sequence>
<dbReference type="Proteomes" id="UP001291653">
    <property type="component" value="Unassembled WGS sequence"/>
</dbReference>
<accession>A0ABQ5NVQ9</accession>
<dbReference type="EMBL" id="BSBI01000003">
    <property type="protein sequence ID" value="GLF94342.1"/>
    <property type="molecule type" value="Genomic_DNA"/>
</dbReference>
<feature type="signal peptide" evidence="1">
    <location>
        <begin position="1"/>
        <end position="25"/>
    </location>
</feature>
<comment type="caution">
    <text evidence="2">The sequence shown here is derived from an EMBL/GenBank/DDBJ whole genome shotgun (WGS) entry which is preliminary data.</text>
</comment>
<evidence type="ECO:0000256" key="1">
    <source>
        <dbReference type="SAM" id="SignalP"/>
    </source>
</evidence>
<evidence type="ECO:0008006" key="4">
    <source>
        <dbReference type="Google" id="ProtNLM"/>
    </source>
</evidence>
<proteinExistence type="predicted"/>
<dbReference type="RefSeq" id="WP_323446439.1">
    <property type="nucleotide sequence ID" value="NZ_BSBI01000003.1"/>
</dbReference>
<evidence type="ECO:0000313" key="2">
    <source>
        <dbReference type="EMBL" id="GLF94342.1"/>
    </source>
</evidence>
<keyword evidence="1" id="KW-0732">Signal</keyword>
<keyword evidence="3" id="KW-1185">Reference proteome</keyword>
<evidence type="ECO:0000313" key="3">
    <source>
        <dbReference type="Proteomes" id="UP001291653"/>
    </source>
</evidence>
<feature type="chain" id="PRO_5045557441" description="Secreted protein" evidence="1">
    <location>
        <begin position="26"/>
        <end position="97"/>
    </location>
</feature>